<dbReference type="PRINTS" id="PR01348">
    <property type="entry name" value="ICLNCHANNEL"/>
</dbReference>
<evidence type="ECO:0000256" key="7">
    <source>
        <dbReference type="ARBA" id="ARBA00045890"/>
    </source>
</evidence>
<dbReference type="GO" id="GO:0045292">
    <property type="term" value="P:mRNA cis splicing, via spliceosome"/>
    <property type="evidence" value="ECO:0007669"/>
    <property type="project" value="TreeGrafter"/>
</dbReference>
<evidence type="ECO:0000256" key="5">
    <source>
        <dbReference type="ARBA" id="ARBA00022490"/>
    </source>
</evidence>
<protein>
    <recommendedName>
        <fullName evidence="4">Methylosome subunit pICln</fullName>
    </recommendedName>
</protein>
<evidence type="ECO:0000256" key="2">
    <source>
        <dbReference type="ARBA" id="ARBA00004496"/>
    </source>
</evidence>
<dbReference type="GO" id="GO:0034709">
    <property type="term" value="C:methylosome"/>
    <property type="evidence" value="ECO:0007669"/>
    <property type="project" value="InterPro"/>
</dbReference>
<comment type="similarity">
    <text evidence="3">Belongs to the pICln (TC 1.A.47) family.</text>
</comment>
<dbReference type="EMBL" id="CADEPI010000036">
    <property type="protein sequence ID" value="CAB3368194.1"/>
    <property type="molecule type" value="Genomic_DNA"/>
</dbReference>
<evidence type="ECO:0000313" key="10">
    <source>
        <dbReference type="Proteomes" id="UP000494165"/>
    </source>
</evidence>
<proteinExistence type="inferred from homology"/>
<keyword evidence="6" id="KW-0539">Nucleus</keyword>
<dbReference type="GO" id="GO:0006884">
    <property type="term" value="P:cell volume homeostasis"/>
    <property type="evidence" value="ECO:0007669"/>
    <property type="project" value="InterPro"/>
</dbReference>
<comment type="caution">
    <text evidence="9">The sequence shown here is derived from an EMBL/GenBank/DDBJ whole genome shotgun (WGS) entry which is preliminary data.</text>
</comment>
<dbReference type="GO" id="GO:0005681">
    <property type="term" value="C:spliceosomal complex"/>
    <property type="evidence" value="ECO:0007669"/>
    <property type="project" value="TreeGrafter"/>
</dbReference>
<dbReference type="Gene3D" id="2.30.29.30">
    <property type="entry name" value="Pleckstrin-homology domain (PH domain)/Phosphotyrosine-binding domain (PTB)"/>
    <property type="match status" value="1"/>
</dbReference>
<dbReference type="InterPro" id="IPR011993">
    <property type="entry name" value="PH-like_dom_sf"/>
</dbReference>
<dbReference type="GO" id="GO:0000387">
    <property type="term" value="P:spliceosomal snRNP assembly"/>
    <property type="evidence" value="ECO:0007669"/>
    <property type="project" value="InterPro"/>
</dbReference>
<evidence type="ECO:0000256" key="6">
    <source>
        <dbReference type="ARBA" id="ARBA00023242"/>
    </source>
</evidence>
<dbReference type="PANTHER" id="PTHR21399:SF0">
    <property type="entry name" value="METHYLOSOME SUBUNIT PICLN"/>
    <property type="match status" value="1"/>
</dbReference>
<dbReference type="GO" id="GO:0034715">
    <property type="term" value="C:pICln-Sm protein complex"/>
    <property type="evidence" value="ECO:0007669"/>
    <property type="project" value="InterPro"/>
</dbReference>
<keyword evidence="5" id="KW-0963">Cytoplasm</keyword>
<keyword evidence="10" id="KW-1185">Reference proteome</keyword>
<feature type="region of interest" description="Disordered" evidence="8">
    <location>
        <begin position="157"/>
        <end position="184"/>
    </location>
</feature>
<evidence type="ECO:0000313" key="9">
    <source>
        <dbReference type="EMBL" id="CAB3368194.1"/>
    </source>
</evidence>
<dbReference type="Proteomes" id="UP000494165">
    <property type="component" value="Unassembled WGS sequence"/>
</dbReference>
<accession>A0A8S1CD39</accession>
<dbReference type="GO" id="GO:0006821">
    <property type="term" value="P:chloride transport"/>
    <property type="evidence" value="ECO:0007669"/>
    <property type="project" value="InterPro"/>
</dbReference>
<dbReference type="OrthoDB" id="19714at2759"/>
<sequence>MVVMSSYREPSGEIRHQESNTRAFVNERELGSGTLYIAESILSWKSSTSEDGFSLEYPHISLHAVSKDFSNFPHECLYLMLDADVDNTAEADDDDEEEDNLTIVRFVPADKGILQQLFEALKDCQLLHPDPNDSISEEDEFDGDDGADAISDITIQMNSINNGNGNGHSDDAMDAEPGQFDDAE</sequence>
<gene>
    <name evidence="9" type="ORF">CLODIP_2_CD08096</name>
</gene>
<dbReference type="AlphaFoldDB" id="A0A8S1CD39"/>
<feature type="compositionally biased region" description="Acidic residues" evidence="8">
    <location>
        <begin position="135"/>
        <end position="147"/>
    </location>
</feature>
<comment type="subcellular location">
    <subcellularLocation>
        <location evidence="2">Cytoplasm</location>
    </subcellularLocation>
    <subcellularLocation>
        <location evidence="1">Nucleus</location>
    </subcellularLocation>
</comment>
<dbReference type="GO" id="GO:0005829">
    <property type="term" value="C:cytosol"/>
    <property type="evidence" value="ECO:0007669"/>
    <property type="project" value="InterPro"/>
</dbReference>
<dbReference type="GO" id="GO:0005886">
    <property type="term" value="C:plasma membrane"/>
    <property type="evidence" value="ECO:0007669"/>
    <property type="project" value="InterPro"/>
</dbReference>
<evidence type="ECO:0000256" key="8">
    <source>
        <dbReference type="SAM" id="MobiDB-lite"/>
    </source>
</evidence>
<evidence type="ECO:0000256" key="1">
    <source>
        <dbReference type="ARBA" id="ARBA00004123"/>
    </source>
</evidence>
<dbReference type="Pfam" id="PF03517">
    <property type="entry name" value="Voldacs"/>
    <property type="match status" value="1"/>
</dbReference>
<reference evidence="9 10" key="1">
    <citation type="submission" date="2020-04" db="EMBL/GenBank/DDBJ databases">
        <authorList>
            <person name="Alioto T."/>
            <person name="Alioto T."/>
            <person name="Gomez Garrido J."/>
        </authorList>
    </citation>
    <scope>NUCLEOTIDE SEQUENCE [LARGE SCALE GENOMIC DNA]</scope>
</reference>
<dbReference type="PANTHER" id="PTHR21399">
    <property type="entry name" value="CHLORIDE CONDUCTANCE REGULATORY PROTEIN ICLN"/>
    <property type="match status" value="1"/>
</dbReference>
<organism evidence="9 10">
    <name type="scientific">Cloeon dipterum</name>
    <dbReference type="NCBI Taxonomy" id="197152"/>
    <lineage>
        <taxon>Eukaryota</taxon>
        <taxon>Metazoa</taxon>
        <taxon>Ecdysozoa</taxon>
        <taxon>Arthropoda</taxon>
        <taxon>Hexapoda</taxon>
        <taxon>Insecta</taxon>
        <taxon>Pterygota</taxon>
        <taxon>Palaeoptera</taxon>
        <taxon>Ephemeroptera</taxon>
        <taxon>Pisciforma</taxon>
        <taxon>Baetidae</taxon>
        <taxon>Cloeon</taxon>
    </lineage>
</organism>
<feature type="region of interest" description="Disordered" evidence="8">
    <location>
        <begin position="129"/>
        <end position="148"/>
    </location>
</feature>
<dbReference type="InterPro" id="IPR039924">
    <property type="entry name" value="ICln/Lot5/Saf5"/>
</dbReference>
<comment type="function">
    <text evidence="7">Involved in both the assembly of spliceosomal snRNPs and the methylation of Sm proteins. Chaperone that regulates the assembly of spliceosomal U1, U2, U4 and U5 small nuclear ribonucleoproteins (snRNPs), the building blocks of the spliceosome, and thereby plays an important role in the splicing of cellular pre-mRNAs. Most spliceosomal snRNPs contain a common set of Sm proteins SNRPB, SNRPD1, SNRPD2, SNRPD3, SNRPE, SNRPF and SNRPG that assemble in a heptameric protein ring on the Sm site of the small nuclear RNA to form the core snRNP (Sm core). In the cytosol, the Sm proteins SNRPD1, SNRPD2, SNRPE, SNRPF and SNRPG are trapped in an inactive 6S pICln-Sm complex by the chaperone CLNS1A that controls the assembly of the core snRNP. Dissociation by the SMN complex of CLNS1A from the trapped Sm proteins and their transfer to an SMN-Sm complex triggers the assembly of core snRNPs and their transport to the nucleus.</text>
</comment>
<dbReference type="InterPro" id="IPR003521">
    <property type="entry name" value="ICln"/>
</dbReference>
<evidence type="ECO:0000256" key="3">
    <source>
        <dbReference type="ARBA" id="ARBA00007054"/>
    </source>
</evidence>
<evidence type="ECO:0000256" key="4">
    <source>
        <dbReference type="ARBA" id="ARBA00015653"/>
    </source>
</evidence>
<name>A0A8S1CD39_9INSE</name>